<dbReference type="EMBL" id="GL348713">
    <property type="protein sequence ID" value="EFH69484.1"/>
    <property type="molecule type" value="Genomic_DNA"/>
</dbReference>
<dbReference type="OrthoDB" id="1080725at2759"/>
<dbReference type="Gramene" id="scaffold_102539.1">
    <property type="protein sequence ID" value="scaffold_102539.1"/>
    <property type="gene ID" value="scaffold_102539.1"/>
</dbReference>
<evidence type="ECO:0000256" key="1">
    <source>
        <dbReference type="SAM" id="MobiDB-lite"/>
    </source>
</evidence>
<proteinExistence type="predicted"/>
<dbReference type="STRING" id="81972.D7KLQ9"/>
<dbReference type="Proteomes" id="UP000008694">
    <property type="component" value="Unassembled WGS sequence"/>
</dbReference>
<reference evidence="3" key="1">
    <citation type="journal article" date="2011" name="Nat. Genet.">
        <title>The Arabidopsis lyrata genome sequence and the basis of rapid genome size change.</title>
        <authorList>
            <person name="Hu T.T."/>
            <person name="Pattyn P."/>
            <person name="Bakker E.G."/>
            <person name="Cao J."/>
            <person name="Cheng J.-F."/>
            <person name="Clark R.M."/>
            <person name="Fahlgren N."/>
            <person name="Fawcett J.A."/>
            <person name="Grimwood J."/>
            <person name="Gundlach H."/>
            <person name="Haberer G."/>
            <person name="Hollister J.D."/>
            <person name="Ossowski S."/>
            <person name="Ottilar R.P."/>
            <person name="Salamov A.A."/>
            <person name="Schneeberger K."/>
            <person name="Spannagl M."/>
            <person name="Wang X."/>
            <person name="Yang L."/>
            <person name="Nasrallah M.E."/>
            <person name="Bergelson J."/>
            <person name="Carrington J.C."/>
            <person name="Gaut B.S."/>
            <person name="Schmutz J."/>
            <person name="Mayer K.F.X."/>
            <person name="Van de Peer Y."/>
            <person name="Grigoriev I.V."/>
            <person name="Nordborg M."/>
            <person name="Weigel D."/>
            <person name="Guo Y.-L."/>
        </authorList>
    </citation>
    <scope>NUCLEOTIDE SEQUENCE [LARGE SCALE GENOMIC DNA]</scope>
    <source>
        <strain evidence="3">cv. MN47</strain>
    </source>
</reference>
<dbReference type="AlphaFoldDB" id="D7KLQ9"/>
<protein>
    <recommendedName>
        <fullName evidence="4">Hydroxyproline-rich glycoprotein family protein</fullName>
    </recommendedName>
</protein>
<feature type="compositionally biased region" description="Pro residues" evidence="1">
    <location>
        <begin position="98"/>
        <end position="108"/>
    </location>
</feature>
<evidence type="ECO:0008006" key="4">
    <source>
        <dbReference type="Google" id="ProtNLM"/>
    </source>
</evidence>
<dbReference type="KEGG" id="aly:9326573"/>
<feature type="compositionally biased region" description="Polar residues" evidence="1">
    <location>
        <begin position="166"/>
        <end position="180"/>
    </location>
</feature>
<evidence type="ECO:0000313" key="2">
    <source>
        <dbReference type="EMBL" id="EFH69484.1"/>
    </source>
</evidence>
<gene>
    <name evidence="2" type="ORF">ARALYDRAFT_889745</name>
</gene>
<accession>D7KLQ9</accession>
<sequence length="454" mass="50345">MDLYPNKTNNVSYERSKWKGKETLIMTIHKRHFKETVHRLTGSTQGHRFDMSPPPPLVVNNSRPSVSRITTQPYRFPTVSSTTNAVIPSTVESLNTQPPSPPYLPLSPPSHREQESVEARVDTISQDFENNIIEDDMNHEQLHGSTLPPLFANGDENIPPSPVQPHSPNNQGSENITPSAVPTSAPFRSFEWLMSPNNLQTENILQPPVPTTLPFESLDQANSMNDLLSEDIPPPVMVPSPYGSLYWQVPDPPNGPLSPSLIQRSLTQVPETSQLWSVDWPNPLNDIRPENVPLLVPAASPLWSLDWSNFPNYLQPENVLPFVPATSPLDCPNIQNNLQENVPPLVPATSPSMSLDWPNFQNTPAPVPAGSPLWSLDGLNYPNYLQPENLPPLVPGISPVEWSNSENNLPLENVPPLVPATSPLIIRENTPPPVPVTSPLGNLEWPFDRSIYLT</sequence>
<feature type="region of interest" description="Disordered" evidence="1">
    <location>
        <begin position="91"/>
        <end position="110"/>
    </location>
</feature>
<organism evidence="3">
    <name type="scientific">Arabidopsis lyrata subsp. lyrata</name>
    <name type="common">Lyre-leaved rock-cress</name>
    <dbReference type="NCBI Taxonomy" id="81972"/>
    <lineage>
        <taxon>Eukaryota</taxon>
        <taxon>Viridiplantae</taxon>
        <taxon>Streptophyta</taxon>
        <taxon>Embryophyta</taxon>
        <taxon>Tracheophyta</taxon>
        <taxon>Spermatophyta</taxon>
        <taxon>Magnoliopsida</taxon>
        <taxon>eudicotyledons</taxon>
        <taxon>Gunneridae</taxon>
        <taxon>Pentapetalae</taxon>
        <taxon>rosids</taxon>
        <taxon>malvids</taxon>
        <taxon>Brassicales</taxon>
        <taxon>Brassicaceae</taxon>
        <taxon>Camelineae</taxon>
        <taxon>Arabidopsis</taxon>
    </lineage>
</organism>
<name>D7KLQ9_ARALL</name>
<feature type="region of interest" description="Disordered" evidence="1">
    <location>
        <begin position="151"/>
        <end position="180"/>
    </location>
</feature>
<dbReference type="HOGENOM" id="CLU_603201_0_0_1"/>
<keyword evidence="3" id="KW-1185">Reference proteome</keyword>
<evidence type="ECO:0000313" key="3">
    <source>
        <dbReference type="Proteomes" id="UP000008694"/>
    </source>
</evidence>